<dbReference type="EMBL" id="CP061035">
    <property type="protein sequence ID" value="QQV76494.1"/>
    <property type="molecule type" value="Genomic_DNA"/>
</dbReference>
<proteinExistence type="predicted"/>
<dbReference type="Proteomes" id="UP000595894">
    <property type="component" value="Chromosome"/>
</dbReference>
<accession>A0A974S3J3</accession>
<dbReference type="KEGG" id="sari:H5J25_13660"/>
<feature type="compositionally biased region" description="Basic and acidic residues" evidence="1">
    <location>
        <begin position="344"/>
        <end position="354"/>
    </location>
</feature>
<name>A0A974S3J3_9SPHN</name>
<evidence type="ECO:0000256" key="1">
    <source>
        <dbReference type="SAM" id="MobiDB-lite"/>
    </source>
</evidence>
<evidence type="ECO:0000313" key="3">
    <source>
        <dbReference type="Proteomes" id="UP000595894"/>
    </source>
</evidence>
<dbReference type="RefSeq" id="WP_202091857.1">
    <property type="nucleotide sequence ID" value="NZ_CP061035.1"/>
</dbReference>
<feature type="region of interest" description="Disordered" evidence="1">
    <location>
        <begin position="324"/>
        <end position="354"/>
    </location>
</feature>
<reference evidence="3" key="1">
    <citation type="submission" date="2020-09" db="EMBL/GenBank/DDBJ databases">
        <title>Sphingomonas sp., a new species isolated from pork steak.</title>
        <authorList>
            <person name="Heidler von Heilborn D."/>
        </authorList>
    </citation>
    <scope>NUCLEOTIDE SEQUENCE [LARGE SCALE GENOMIC DNA]</scope>
</reference>
<dbReference type="AlphaFoldDB" id="A0A974S3J3"/>
<organism evidence="2 3">
    <name type="scientific">Sphingomonas aliaeris</name>
    <dbReference type="NCBI Taxonomy" id="2759526"/>
    <lineage>
        <taxon>Bacteria</taxon>
        <taxon>Pseudomonadati</taxon>
        <taxon>Pseudomonadota</taxon>
        <taxon>Alphaproteobacteria</taxon>
        <taxon>Sphingomonadales</taxon>
        <taxon>Sphingomonadaceae</taxon>
        <taxon>Sphingomonas</taxon>
    </lineage>
</organism>
<sequence>MRDPVPLGHARILRTQGVGADVDDRIGMNEARIGIDRPDGVHRCDRGSDELHLELEPAPAGERVHIAHIASAPGQERDLVDRRIETALAGTRRTDVSSRGGGEGGEPFDEFRLPHVDIVRPSVMQQVPDHFRTRLACGRKLPVEARPIVSPGFALDQVPAQAIAHRQDTVLGQLAIIMIGMQVMLARGDDIDPPPVVSTAVGRTFEPALQETAKQTCGPCPRRTRGDRVCNPSRPFRHVDRSIVPYQRGTQIQPVHRGVHVGNVLARDHHVERRHPAGKIGHGILERQVIRRAIHRHACRLQPARGGILQAGRSEADDRRNLVERGIQRPNQSAHVRRVAPAGKRREDEQDTDR</sequence>
<keyword evidence="3" id="KW-1185">Reference proteome</keyword>
<gene>
    <name evidence="2" type="ORF">H5J25_13660</name>
</gene>
<evidence type="ECO:0000313" key="2">
    <source>
        <dbReference type="EMBL" id="QQV76494.1"/>
    </source>
</evidence>
<protein>
    <submittedName>
        <fullName evidence="2">Uncharacterized protein</fullName>
    </submittedName>
</protein>